<evidence type="ECO:0000256" key="1">
    <source>
        <dbReference type="SAM" id="MobiDB-lite"/>
    </source>
</evidence>
<organism evidence="4 5">
    <name type="scientific">Labedella phragmitis</name>
    <dbReference type="NCBI Taxonomy" id="2498849"/>
    <lineage>
        <taxon>Bacteria</taxon>
        <taxon>Bacillati</taxon>
        <taxon>Actinomycetota</taxon>
        <taxon>Actinomycetes</taxon>
        <taxon>Micrococcales</taxon>
        <taxon>Microbacteriaceae</taxon>
        <taxon>Labedella</taxon>
    </lineage>
</organism>
<feature type="transmembrane region" description="Helical" evidence="2">
    <location>
        <begin position="91"/>
        <end position="111"/>
    </location>
</feature>
<feature type="transmembrane region" description="Helical" evidence="2">
    <location>
        <begin position="142"/>
        <end position="159"/>
    </location>
</feature>
<dbReference type="Gene3D" id="3.90.420.10">
    <property type="entry name" value="Oxidoreductase, molybdopterin-binding domain"/>
    <property type="match status" value="1"/>
</dbReference>
<keyword evidence="2" id="KW-0812">Transmembrane</keyword>
<dbReference type="GO" id="GO:0043546">
    <property type="term" value="F:molybdopterin cofactor binding"/>
    <property type="evidence" value="ECO:0007669"/>
    <property type="project" value="TreeGrafter"/>
</dbReference>
<dbReference type="GO" id="GO:0008482">
    <property type="term" value="F:sulfite oxidase activity"/>
    <property type="evidence" value="ECO:0007669"/>
    <property type="project" value="TreeGrafter"/>
</dbReference>
<dbReference type="SUPFAM" id="SSF56524">
    <property type="entry name" value="Oxidoreductase molybdopterin-binding domain"/>
    <property type="match status" value="1"/>
</dbReference>
<keyword evidence="5" id="KW-1185">Reference proteome</keyword>
<dbReference type="AlphaFoldDB" id="A0A3S3ZAV7"/>
<reference evidence="4 5" key="1">
    <citation type="submission" date="2018-12" db="EMBL/GenBank/DDBJ databases">
        <authorList>
            <person name="Li F."/>
        </authorList>
    </citation>
    <scope>NUCLEOTIDE SEQUENCE [LARGE SCALE GENOMIC DNA]</scope>
    <source>
        <strain evidence="4 5">11W25H-1</strain>
    </source>
</reference>
<dbReference type="InterPro" id="IPR036374">
    <property type="entry name" value="OxRdtase_Mopterin-bd_sf"/>
</dbReference>
<dbReference type="Pfam" id="PF17957">
    <property type="entry name" value="Big_7"/>
    <property type="match status" value="1"/>
</dbReference>
<accession>A0A3S3ZAV7</accession>
<keyword evidence="2" id="KW-1133">Transmembrane helix</keyword>
<dbReference type="OrthoDB" id="9795587at2"/>
<keyword evidence="2" id="KW-0472">Membrane</keyword>
<feature type="region of interest" description="Disordered" evidence="1">
    <location>
        <begin position="180"/>
        <end position="211"/>
    </location>
</feature>
<dbReference type="Pfam" id="PF00174">
    <property type="entry name" value="Oxidored_molyb"/>
    <property type="match status" value="1"/>
</dbReference>
<dbReference type="InterPro" id="IPR014756">
    <property type="entry name" value="Ig_E-set"/>
</dbReference>
<dbReference type="Proteomes" id="UP000288547">
    <property type="component" value="Unassembled WGS sequence"/>
</dbReference>
<evidence type="ECO:0000259" key="3">
    <source>
        <dbReference type="Pfam" id="PF00174"/>
    </source>
</evidence>
<evidence type="ECO:0000313" key="4">
    <source>
        <dbReference type="EMBL" id="RWZ51497.1"/>
    </source>
</evidence>
<comment type="caution">
    <text evidence="4">The sequence shown here is derived from an EMBL/GenBank/DDBJ whole genome shotgun (WGS) entry which is preliminary data.</text>
</comment>
<dbReference type="EMBL" id="RZNB01000002">
    <property type="protein sequence ID" value="RWZ51497.1"/>
    <property type="molecule type" value="Genomic_DNA"/>
</dbReference>
<dbReference type="Gene3D" id="2.60.40.650">
    <property type="match status" value="1"/>
</dbReference>
<dbReference type="GO" id="GO:0006790">
    <property type="term" value="P:sulfur compound metabolic process"/>
    <property type="evidence" value="ECO:0007669"/>
    <property type="project" value="TreeGrafter"/>
</dbReference>
<dbReference type="InterPro" id="IPR000572">
    <property type="entry name" value="OxRdtase_Mopterin-bd_dom"/>
</dbReference>
<dbReference type="PANTHER" id="PTHR19372">
    <property type="entry name" value="SULFITE REDUCTASE"/>
    <property type="match status" value="1"/>
</dbReference>
<dbReference type="PANTHER" id="PTHR19372:SF7">
    <property type="entry name" value="SULFITE OXIDASE, MITOCHONDRIAL"/>
    <property type="match status" value="1"/>
</dbReference>
<evidence type="ECO:0000313" key="5">
    <source>
        <dbReference type="Proteomes" id="UP000288547"/>
    </source>
</evidence>
<name>A0A3S3ZAV7_9MICO</name>
<gene>
    <name evidence="4" type="ORF">ELQ90_05110</name>
</gene>
<dbReference type="GO" id="GO:0020037">
    <property type="term" value="F:heme binding"/>
    <property type="evidence" value="ECO:0007669"/>
    <property type="project" value="TreeGrafter"/>
</dbReference>
<sequence>MTPMSTRRPERPATPSEGRIPAAVSTPPPSVLAGAVGTLAALVTLAVAELVALMIDPASSPLLAVGSLVIDLVPSWVKDLVIALFGTNDKIVLLLCLGVVVAVLAVVAGVLEWRRTPWGTVVLTVVGVVAVIAATTRSGATGTWAAPTVVGVVVGVFVLRVGSERLRAWIGADPRPRVAPALPPLPGNDPTAPVGSSGGSAATASSRPDPSLAETAVDRRRFLVFTAATAVGALLVGVGSRVANAASAAAGAARRTLRLPTAATAAAPVPAGAELGIDGLSPVVTPNAGFYRIDTALQVPSIDPAEWTLRVFGEVEEEFELTFDELLDLPMQESVVTLACVSNEVGGDLIGNAVWLGYPLRELLARARPREGADMVLSRSIDGFTAGTPLAVLQEEDRDSLIAVGMNGEPLPLEHGFPARLVVPGLYGYVSATKWVTSLEVTRFSEARAYWTDRGWSAEGPVKTQSRIDVPTNRARVSAGRVAVAGVAWAQHTGIDRVEVRVDGGAWAAAQLAMAISADTWVQWVYPWDATTGDHLIQVRATDNGGTTQGEREVPVVPDGAEGWHTIEVTVA</sequence>
<evidence type="ECO:0000256" key="2">
    <source>
        <dbReference type="SAM" id="Phobius"/>
    </source>
</evidence>
<dbReference type="SUPFAM" id="SSF81296">
    <property type="entry name" value="E set domains"/>
    <property type="match status" value="1"/>
</dbReference>
<feature type="domain" description="Oxidoreductase molybdopterin-binding" evidence="3">
    <location>
        <begin position="297"/>
        <end position="446"/>
    </location>
</feature>
<proteinExistence type="predicted"/>
<feature type="transmembrane region" description="Helical" evidence="2">
    <location>
        <begin position="118"/>
        <end position="136"/>
    </location>
</feature>
<protein>
    <submittedName>
        <fullName evidence="4">Oxidoreductase</fullName>
    </submittedName>
</protein>
<feature type="transmembrane region" description="Helical" evidence="2">
    <location>
        <begin position="31"/>
        <end position="55"/>
    </location>
</feature>
<feature type="region of interest" description="Disordered" evidence="1">
    <location>
        <begin position="1"/>
        <end position="25"/>
    </location>
</feature>
<feature type="transmembrane region" description="Helical" evidence="2">
    <location>
        <begin position="222"/>
        <end position="240"/>
    </location>
</feature>